<dbReference type="Proteomes" id="UP000268014">
    <property type="component" value="Unassembled WGS sequence"/>
</dbReference>
<keyword evidence="3" id="KW-1185">Reference proteome</keyword>
<accession>A0A0N4X9L2</accession>
<keyword evidence="1" id="KW-0732">Signal</keyword>
<reference evidence="2 3" key="2">
    <citation type="submission" date="2018-11" db="EMBL/GenBank/DDBJ databases">
        <authorList>
            <consortium name="Pathogen Informatics"/>
        </authorList>
    </citation>
    <scope>NUCLEOTIDE SEQUENCE [LARGE SCALE GENOMIC DNA]</scope>
    <source>
        <strain evidence="2 3">MHpl1</strain>
    </source>
</reference>
<sequence length="113" mass="12782">MLLIFALLASVVASFAAQGESSPLPPDAKKALYYIAVWNESLERYALQWITTPNIVKTDATIKEKQCFKKTDKTSWFDKTLKAFGNQIKENKEDVSLTSNVILVSNIILDFFF</sequence>
<organism evidence="4">
    <name type="scientific">Haemonchus placei</name>
    <name type="common">Barber's pole worm</name>
    <dbReference type="NCBI Taxonomy" id="6290"/>
    <lineage>
        <taxon>Eukaryota</taxon>
        <taxon>Metazoa</taxon>
        <taxon>Ecdysozoa</taxon>
        <taxon>Nematoda</taxon>
        <taxon>Chromadorea</taxon>
        <taxon>Rhabditida</taxon>
        <taxon>Rhabditina</taxon>
        <taxon>Rhabditomorpha</taxon>
        <taxon>Strongyloidea</taxon>
        <taxon>Trichostrongylidae</taxon>
        <taxon>Haemonchus</taxon>
    </lineage>
</organism>
<dbReference type="EMBL" id="UZAF01022877">
    <property type="protein sequence ID" value="VDO87560.1"/>
    <property type="molecule type" value="Genomic_DNA"/>
</dbReference>
<name>A0A0N4X9L2_HAEPC</name>
<feature type="signal peptide" evidence="1">
    <location>
        <begin position="1"/>
        <end position="16"/>
    </location>
</feature>
<proteinExistence type="predicted"/>
<evidence type="ECO:0000313" key="3">
    <source>
        <dbReference type="Proteomes" id="UP000268014"/>
    </source>
</evidence>
<dbReference type="WBParaSite" id="HPLM_0002105401-mRNA-1">
    <property type="protein sequence ID" value="HPLM_0002105401-mRNA-1"/>
    <property type="gene ID" value="HPLM_0002105401"/>
</dbReference>
<gene>
    <name evidence="2" type="ORF">HPLM_LOCUS21046</name>
</gene>
<protein>
    <submittedName>
        <fullName evidence="4">Salivary lipocalin</fullName>
    </submittedName>
</protein>
<reference evidence="4" key="1">
    <citation type="submission" date="2017-02" db="UniProtKB">
        <authorList>
            <consortium name="WormBaseParasite"/>
        </authorList>
    </citation>
    <scope>IDENTIFICATION</scope>
</reference>
<feature type="chain" id="PRO_5043124456" evidence="1">
    <location>
        <begin position="17"/>
        <end position="113"/>
    </location>
</feature>
<evidence type="ECO:0000256" key="1">
    <source>
        <dbReference type="SAM" id="SignalP"/>
    </source>
</evidence>
<evidence type="ECO:0000313" key="2">
    <source>
        <dbReference type="EMBL" id="VDO87560.1"/>
    </source>
</evidence>
<evidence type="ECO:0000313" key="4">
    <source>
        <dbReference type="WBParaSite" id="HPLM_0002105401-mRNA-1"/>
    </source>
</evidence>
<dbReference type="AlphaFoldDB" id="A0A0N4X9L2"/>